<dbReference type="Gene3D" id="1.10.287.130">
    <property type="match status" value="1"/>
</dbReference>
<dbReference type="Pfam" id="PF02518">
    <property type="entry name" value="HATPase_c"/>
    <property type="match status" value="1"/>
</dbReference>
<keyword evidence="3" id="KW-0597">Phosphoprotein</keyword>
<dbReference type="GO" id="GO:0000155">
    <property type="term" value="F:phosphorelay sensor kinase activity"/>
    <property type="evidence" value="ECO:0007669"/>
    <property type="project" value="InterPro"/>
</dbReference>
<dbReference type="PROSITE" id="PS50109">
    <property type="entry name" value="HIS_KIN"/>
    <property type="match status" value="1"/>
</dbReference>
<feature type="transmembrane region" description="Helical" evidence="9">
    <location>
        <begin position="167"/>
        <end position="194"/>
    </location>
</feature>
<dbReference type="EMBL" id="OBEI01000002">
    <property type="protein sequence ID" value="SNZ06825.1"/>
    <property type="molecule type" value="Genomic_DNA"/>
</dbReference>
<dbReference type="InterPro" id="IPR003661">
    <property type="entry name" value="HisK_dim/P_dom"/>
</dbReference>
<dbReference type="Gene3D" id="3.30.565.10">
    <property type="entry name" value="Histidine kinase-like ATPase, C-terminal domain"/>
    <property type="match status" value="1"/>
</dbReference>
<dbReference type="RefSeq" id="WP_096999986.1">
    <property type="nucleotide sequence ID" value="NZ_OBEI01000002.1"/>
</dbReference>
<evidence type="ECO:0000256" key="4">
    <source>
        <dbReference type="ARBA" id="ARBA00022679"/>
    </source>
</evidence>
<keyword evidence="12" id="KW-1185">Reference proteome</keyword>
<keyword evidence="4" id="KW-0808">Transferase</keyword>
<proteinExistence type="predicted"/>
<evidence type="ECO:0000259" key="10">
    <source>
        <dbReference type="PROSITE" id="PS50109"/>
    </source>
</evidence>
<evidence type="ECO:0000256" key="3">
    <source>
        <dbReference type="ARBA" id="ARBA00022553"/>
    </source>
</evidence>
<keyword evidence="9" id="KW-0472">Membrane</keyword>
<evidence type="ECO:0000256" key="5">
    <source>
        <dbReference type="ARBA" id="ARBA00022741"/>
    </source>
</evidence>
<gene>
    <name evidence="11" type="ORF">SAMN06265182_0811</name>
</gene>
<sequence length="531" mass="61070">MTLDYFKKLSIRWKVALATSIYILFVLLGAIFFTAFSFEQKLLKEKNQNIVENIKNIIESYKDSFVLRNLEKIDEMIKKIDELPSVFYVSVLDVDGRIIGDTEISNLGFVNKKLLQEFNKEPAIKKDKNIISFYYPVKIDTENIGFVVSKYNLDILKYTIDREILKILLQTLAIASLVILVSFAGVFVISGYMVKPLINLKNKITKITTTYIDSSEIDLKPVDAINPDKKCIKEISEACWLISENAGDILLSLGDKSLKECSVCEKFKQLSGDEIHQLNYSFYMMVASLKEYLRKLDEAHRERETLNCMATMGEMSAKIAHEVKNALYAIGNAANYLRNNIENDLVREFSGVIKEEVNRLNKMTVSFLNFSKLIEPVFEKGNLNKEINNSVMLLKPDMDYENIKLLLEFDEKLPDFSFDKNLMKQVIFNLVLNSIDALREKDSKDKFIKIKTEYIKMSDREIARIIVEDNGTGISREHRDKIFQPFFTTKPKGTGLGLPMVYKIIFSHNGAISMETEEGRGTKFIIDFRLK</sequence>
<dbReference type="SUPFAM" id="SSF55874">
    <property type="entry name" value="ATPase domain of HSP90 chaperone/DNA topoisomerase II/histidine kinase"/>
    <property type="match status" value="1"/>
</dbReference>
<accession>A0A285NBI5</accession>
<dbReference type="SMART" id="SM00387">
    <property type="entry name" value="HATPase_c"/>
    <property type="match status" value="1"/>
</dbReference>
<name>A0A285NBI5_9AQUI</name>
<keyword evidence="6 11" id="KW-0418">Kinase</keyword>
<dbReference type="InterPro" id="IPR004358">
    <property type="entry name" value="Sig_transdc_His_kin-like_C"/>
</dbReference>
<dbReference type="GO" id="GO:0005524">
    <property type="term" value="F:ATP binding"/>
    <property type="evidence" value="ECO:0007669"/>
    <property type="project" value="UniProtKB-KW"/>
</dbReference>
<evidence type="ECO:0000256" key="6">
    <source>
        <dbReference type="ARBA" id="ARBA00022777"/>
    </source>
</evidence>
<protein>
    <recommendedName>
        <fullName evidence="2">histidine kinase</fullName>
        <ecNumber evidence="2">2.7.13.3</ecNumber>
    </recommendedName>
</protein>
<evidence type="ECO:0000256" key="7">
    <source>
        <dbReference type="ARBA" id="ARBA00022840"/>
    </source>
</evidence>
<dbReference type="Proteomes" id="UP000219036">
    <property type="component" value="Unassembled WGS sequence"/>
</dbReference>
<organism evidence="11 12">
    <name type="scientific">Persephonella hydrogeniphila</name>
    <dbReference type="NCBI Taxonomy" id="198703"/>
    <lineage>
        <taxon>Bacteria</taxon>
        <taxon>Pseudomonadati</taxon>
        <taxon>Aquificota</taxon>
        <taxon>Aquificia</taxon>
        <taxon>Aquificales</taxon>
        <taxon>Hydrogenothermaceae</taxon>
        <taxon>Persephonella</taxon>
    </lineage>
</organism>
<feature type="transmembrane region" description="Helical" evidence="9">
    <location>
        <begin position="15"/>
        <end position="38"/>
    </location>
</feature>
<comment type="catalytic activity">
    <reaction evidence="1">
        <text>ATP + protein L-histidine = ADP + protein N-phospho-L-histidine.</text>
        <dbReference type="EC" id="2.7.13.3"/>
    </reaction>
</comment>
<dbReference type="InterPro" id="IPR003594">
    <property type="entry name" value="HATPase_dom"/>
</dbReference>
<keyword evidence="8" id="KW-0902">Two-component regulatory system</keyword>
<keyword evidence="7" id="KW-0067">ATP-binding</keyword>
<evidence type="ECO:0000256" key="2">
    <source>
        <dbReference type="ARBA" id="ARBA00012438"/>
    </source>
</evidence>
<dbReference type="OrthoDB" id="224978at2"/>
<dbReference type="SUPFAM" id="SSF47384">
    <property type="entry name" value="Homodimeric domain of signal transducing histidine kinase"/>
    <property type="match status" value="1"/>
</dbReference>
<evidence type="ECO:0000256" key="8">
    <source>
        <dbReference type="ARBA" id="ARBA00023012"/>
    </source>
</evidence>
<reference evidence="12" key="1">
    <citation type="submission" date="2017-09" db="EMBL/GenBank/DDBJ databases">
        <authorList>
            <person name="Varghese N."/>
            <person name="Submissions S."/>
        </authorList>
    </citation>
    <scope>NUCLEOTIDE SEQUENCE [LARGE SCALE GENOMIC DNA]</scope>
    <source>
        <strain evidence="12">DSM 15103</strain>
    </source>
</reference>
<dbReference type="SMART" id="SM00388">
    <property type="entry name" value="HisKA"/>
    <property type="match status" value="1"/>
</dbReference>
<feature type="domain" description="Histidine kinase" evidence="10">
    <location>
        <begin position="318"/>
        <end position="531"/>
    </location>
</feature>
<dbReference type="Pfam" id="PF00512">
    <property type="entry name" value="HisKA"/>
    <property type="match status" value="1"/>
</dbReference>
<evidence type="ECO:0000256" key="1">
    <source>
        <dbReference type="ARBA" id="ARBA00000085"/>
    </source>
</evidence>
<dbReference type="PRINTS" id="PR00344">
    <property type="entry name" value="BCTRLSENSOR"/>
</dbReference>
<dbReference type="InterPro" id="IPR036890">
    <property type="entry name" value="HATPase_C_sf"/>
</dbReference>
<dbReference type="PANTHER" id="PTHR43065">
    <property type="entry name" value="SENSOR HISTIDINE KINASE"/>
    <property type="match status" value="1"/>
</dbReference>
<keyword evidence="5" id="KW-0547">Nucleotide-binding</keyword>
<keyword evidence="9" id="KW-1133">Transmembrane helix</keyword>
<dbReference type="EC" id="2.7.13.3" evidence="2"/>
<dbReference type="AlphaFoldDB" id="A0A285NBI5"/>
<evidence type="ECO:0000313" key="11">
    <source>
        <dbReference type="EMBL" id="SNZ06825.1"/>
    </source>
</evidence>
<evidence type="ECO:0000313" key="12">
    <source>
        <dbReference type="Proteomes" id="UP000219036"/>
    </source>
</evidence>
<dbReference type="PANTHER" id="PTHR43065:SF10">
    <property type="entry name" value="PEROXIDE STRESS-ACTIVATED HISTIDINE KINASE MAK3"/>
    <property type="match status" value="1"/>
</dbReference>
<keyword evidence="9" id="KW-0812">Transmembrane</keyword>
<dbReference type="InterPro" id="IPR036097">
    <property type="entry name" value="HisK_dim/P_sf"/>
</dbReference>
<evidence type="ECO:0000256" key="9">
    <source>
        <dbReference type="SAM" id="Phobius"/>
    </source>
</evidence>
<dbReference type="InterPro" id="IPR005467">
    <property type="entry name" value="His_kinase_dom"/>
</dbReference>